<evidence type="ECO:0000313" key="3">
    <source>
        <dbReference type="EMBL" id="GET38378.1"/>
    </source>
</evidence>
<dbReference type="Pfam" id="PF05860">
    <property type="entry name" value="TPS"/>
    <property type="match status" value="1"/>
</dbReference>
<dbReference type="NCBIfam" id="TIGR01901">
    <property type="entry name" value="adhes_NPXG"/>
    <property type="match status" value="1"/>
</dbReference>
<evidence type="ECO:0000256" key="1">
    <source>
        <dbReference type="SAM" id="MobiDB-lite"/>
    </source>
</evidence>
<protein>
    <submittedName>
        <fullName evidence="3">Filamentous hemagglutinin outer membrane protein</fullName>
    </submittedName>
</protein>
<name>A0AAV3X7M6_9CYAN</name>
<evidence type="ECO:0000259" key="2">
    <source>
        <dbReference type="SMART" id="SM00912"/>
    </source>
</evidence>
<dbReference type="PROSITE" id="PS51257">
    <property type="entry name" value="PROKAR_LIPOPROTEIN"/>
    <property type="match status" value="1"/>
</dbReference>
<dbReference type="RefSeq" id="WP_226581669.1">
    <property type="nucleotide sequence ID" value="NZ_BLAY01000044.1"/>
</dbReference>
<feature type="region of interest" description="Disordered" evidence="1">
    <location>
        <begin position="1088"/>
        <end position="1113"/>
    </location>
</feature>
<dbReference type="EMBL" id="BLAY01000044">
    <property type="protein sequence ID" value="GET38378.1"/>
    <property type="molecule type" value="Genomic_DNA"/>
</dbReference>
<gene>
    <name evidence="3" type="ORF">MiSe_31340</name>
</gene>
<reference evidence="3" key="1">
    <citation type="submission" date="2019-10" db="EMBL/GenBank/DDBJ databases">
        <title>Draft genome sequece of Microseira wollei NIES-4236.</title>
        <authorList>
            <person name="Yamaguchi H."/>
            <person name="Suzuki S."/>
            <person name="Kawachi M."/>
        </authorList>
    </citation>
    <scope>NUCLEOTIDE SEQUENCE</scope>
    <source>
        <strain evidence="3">NIES-4236</strain>
    </source>
</reference>
<dbReference type="InterPro" id="IPR011050">
    <property type="entry name" value="Pectin_lyase_fold/virulence"/>
</dbReference>
<dbReference type="InterPro" id="IPR008638">
    <property type="entry name" value="FhaB/CdiA-like_TPS"/>
</dbReference>
<dbReference type="Proteomes" id="UP001050975">
    <property type="component" value="Unassembled WGS sequence"/>
</dbReference>
<proteinExistence type="predicted"/>
<feature type="compositionally biased region" description="Polar residues" evidence="1">
    <location>
        <begin position="1098"/>
        <end position="1113"/>
    </location>
</feature>
<feature type="domain" description="Filamentous haemagglutinin FhaB/tRNA nuclease CdiA-like TPS" evidence="2">
    <location>
        <begin position="38"/>
        <end position="150"/>
    </location>
</feature>
<dbReference type="Gene3D" id="2.160.20.10">
    <property type="entry name" value="Single-stranded right-handed beta-helix, Pectin lyase-like"/>
    <property type="match status" value="3"/>
</dbReference>
<sequence>MQQDDSRSTGFFPDSLWILASITLACLSQTSPVYSQIAPDGTLSTNVTTTNNLNFTINDGNRVGNNLFHSFREFSVPTGGEAFFNNAEEIQNIFSRVTGGTISNIDGLIRAKGNANLFLLNPSGIIFGANARLNIGGSFLATTASSFKFADGVEFSATNPQAAPLLTIDVPIGLQIGTNPGSIVKQGSAIDNQGRLSGLQVSPGRSLVLVGGGLNLDGGRLIAAGGRVELGGLATSGTVGLAVNGNTLNLSFPPDITRANVFLTNDALVNVVGDGGGDIIVNANNFTATNGGMLAAGTRGVGKSGDITVNANEFSLSGRGANSGSGLYNRAVGGSTGNLGDIRINAQKVSIVGTGSVITPDSPIEEILEESLAATGLHNEVAPLALGNGGNIFINADSFHVSSGAIAQSLTASSGNAGDIVISARDINLSGVSSGIQLVTFGRGNAGNVTIRTARLTTRDGAVVGGLTFAEGKAGTVTVNASESVELIGITPAGYPSTLFVGTHPQSSGNAGEITINTRRLTIQNGASADVSTQGTGEAGNLTIDASESVELSGTSTVNIGNESFEAGSDLLALTTGSGKGGDIRIATPRLTVRDGGKISTAAISGSGAAGSIRIRAQDVELSGTIPNSMLPGGLSARVGETATGAGGNISIETGRLIVRDGAEISAATLGRGDAGAIAIRATDIELIGTGQFGLLDRSSITTQSLDQGRGGDIRIETGRLVVANGAEISSGTAFRPIEQPLPDWQPTPGKPIPPQGGGNAGNIFIRASESVELFGISSSTLLNLSTISSQVGVNTTGNGGTISIATRGLTLRDGAEISAATFGFGNAGFVNVEASRVEVIGGVAGLENVGVFLRPNRNSFAPSRLSAEVFATARGNGGTVTVNADRLTVGDRAQLGVSSQGQGNPGNLDVTSRHLRLDNQGTLTAASSTGRGGNINLQGRNIQLRRQSVISAASAPGAIEGNIGINTETLVLLEASQIRTDAIAPNGGSNIRISPLDESEAIFQSPDSIINASGQLTIEGDIQTEQPQIHGVEIVDSSRLIVDRCAPVRQGSSFVVTGRGGIPPSPNEPLSGETVLVYLVTLDAQEQRSRGAGEQGSRGNTEESLVTSDTTNSTQLVEATGWIINEKGQVVLIAEAPTATPYRPELVPVGCPVRQEKTNL</sequence>
<dbReference type="AlphaFoldDB" id="A0AAV3X7M6"/>
<comment type="caution">
    <text evidence="3">The sequence shown here is derived from an EMBL/GenBank/DDBJ whole genome shotgun (WGS) entry which is preliminary data.</text>
</comment>
<dbReference type="SMART" id="SM00912">
    <property type="entry name" value="Haemagg_act"/>
    <property type="match status" value="1"/>
</dbReference>
<keyword evidence="4" id="KW-1185">Reference proteome</keyword>
<evidence type="ECO:0000313" key="4">
    <source>
        <dbReference type="Proteomes" id="UP001050975"/>
    </source>
</evidence>
<dbReference type="InterPro" id="IPR012334">
    <property type="entry name" value="Pectin_lyas_fold"/>
</dbReference>
<accession>A0AAV3X7M6</accession>
<dbReference type="SUPFAM" id="SSF51126">
    <property type="entry name" value="Pectin lyase-like"/>
    <property type="match status" value="4"/>
</dbReference>
<organism evidence="3 4">
    <name type="scientific">Microseira wollei NIES-4236</name>
    <dbReference type="NCBI Taxonomy" id="2530354"/>
    <lineage>
        <taxon>Bacteria</taxon>
        <taxon>Bacillati</taxon>
        <taxon>Cyanobacteriota</taxon>
        <taxon>Cyanophyceae</taxon>
        <taxon>Oscillatoriophycideae</taxon>
        <taxon>Aerosakkonematales</taxon>
        <taxon>Aerosakkonemataceae</taxon>
        <taxon>Microseira</taxon>
    </lineage>
</organism>